<gene>
    <name evidence="3" type="ORF">DCP75_19950</name>
</gene>
<evidence type="ECO:0000313" key="4">
    <source>
        <dbReference type="Proteomes" id="UP000259273"/>
    </source>
</evidence>
<dbReference type="PANTHER" id="PTHR13774">
    <property type="entry name" value="PHENAZINE BIOSYNTHESIS PROTEIN"/>
    <property type="match status" value="1"/>
</dbReference>
<dbReference type="InterPro" id="IPR003719">
    <property type="entry name" value="Phenazine_PhzF-like"/>
</dbReference>
<name>A0A3C1KUS2_9GAMM</name>
<organism evidence="3 4">
    <name type="scientific">Haliea salexigens</name>
    <dbReference type="NCBI Taxonomy" id="287487"/>
    <lineage>
        <taxon>Bacteria</taxon>
        <taxon>Pseudomonadati</taxon>
        <taxon>Pseudomonadota</taxon>
        <taxon>Gammaproteobacteria</taxon>
        <taxon>Cellvibrionales</taxon>
        <taxon>Halieaceae</taxon>
        <taxon>Haliea</taxon>
    </lineage>
</organism>
<evidence type="ECO:0008006" key="5">
    <source>
        <dbReference type="Google" id="ProtNLM"/>
    </source>
</evidence>
<dbReference type="Gene3D" id="3.10.310.10">
    <property type="entry name" value="Diaminopimelate Epimerase, Chain A, domain 1"/>
    <property type="match status" value="2"/>
</dbReference>
<dbReference type="PANTHER" id="PTHR13774:SF17">
    <property type="entry name" value="PHENAZINE BIOSYNTHESIS-LIKE DOMAIN-CONTAINING PROTEIN"/>
    <property type="match status" value="1"/>
</dbReference>
<dbReference type="AlphaFoldDB" id="A0A3C1KUS2"/>
<dbReference type="Pfam" id="PF02567">
    <property type="entry name" value="PhzC-PhzF"/>
    <property type="match status" value="1"/>
</dbReference>
<dbReference type="GO" id="GO:0005737">
    <property type="term" value="C:cytoplasm"/>
    <property type="evidence" value="ECO:0007669"/>
    <property type="project" value="TreeGrafter"/>
</dbReference>
<dbReference type="EMBL" id="DMND01000272">
    <property type="protein sequence ID" value="HAN29946.1"/>
    <property type="molecule type" value="Genomic_DNA"/>
</dbReference>
<accession>A0A3C1KUS2</accession>
<keyword evidence="2" id="KW-0413">Isomerase</keyword>
<reference evidence="3 4" key="1">
    <citation type="journal article" date="2018" name="Nat. Biotechnol.">
        <title>A standardized bacterial taxonomy based on genome phylogeny substantially revises the tree of life.</title>
        <authorList>
            <person name="Parks D.H."/>
            <person name="Chuvochina M."/>
            <person name="Waite D.W."/>
            <person name="Rinke C."/>
            <person name="Skarshewski A."/>
            <person name="Chaumeil P.A."/>
            <person name="Hugenholtz P."/>
        </authorList>
    </citation>
    <scope>NUCLEOTIDE SEQUENCE [LARGE SCALE GENOMIC DNA]</scope>
    <source>
        <strain evidence="3">UBA9158</strain>
    </source>
</reference>
<dbReference type="STRING" id="1121937.GCA_000423125_02280"/>
<comment type="caution">
    <text evidence="3">The sequence shown here is derived from an EMBL/GenBank/DDBJ whole genome shotgun (WGS) entry which is preliminary data.</text>
</comment>
<dbReference type="SUPFAM" id="SSF54506">
    <property type="entry name" value="Diaminopimelate epimerase-like"/>
    <property type="match status" value="1"/>
</dbReference>
<dbReference type="GO" id="GO:0016853">
    <property type="term" value="F:isomerase activity"/>
    <property type="evidence" value="ECO:0007669"/>
    <property type="project" value="UniProtKB-KW"/>
</dbReference>
<protein>
    <recommendedName>
        <fullName evidence="5">PhzF family phenazine biosynthesis protein</fullName>
    </recommendedName>
</protein>
<dbReference type="Proteomes" id="UP000259273">
    <property type="component" value="Unassembled WGS sequence"/>
</dbReference>
<comment type="similarity">
    <text evidence="1">Belongs to the PhzF family.</text>
</comment>
<proteinExistence type="inferred from homology"/>
<evidence type="ECO:0000313" key="3">
    <source>
        <dbReference type="EMBL" id="HAN29946.1"/>
    </source>
</evidence>
<sequence length="269" mass="29143">MAEHTIRAFVPAADGFSTESVGGNVCLVQTLDRAPATRPANASRHTVCQSWAEEATEGPVVFVRCFTPQVHPIECCGHGLLAVAHIWLRRLHRDLLILSMHQSTVHCWRSDGLTWLRFRRESVVAATVPAWTAAVFPQQPQPVAAATCGGERGYLVLQWPDDYDLGDLFPPGRGLAQWSQRAVICTAAQPASGNAAITLRYFAPQYGVPEDAATGSAVRVLADYWSHRFNTLSAVQCSPEGGLLMTRLAPDHVEVGGYCIPTGEVANDA</sequence>
<evidence type="ECO:0000256" key="1">
    <source>
        <dbReference type="ARBA" id="ARBA00008270"/>
    </source>
</evidence>
<evidence type="ECO:0000256" key="2">
    <source>
        <dbReference type="ARBA" id="ARBA00023235"/>
    </source>
</evidence>